<dbReference type="Gene3D" id="3.40.50.720">
    <property type="entry name" value="NAD(P)-binding Rossmann-like Domain"/>
    <property type="match status" value="1"/>
</dbReference>
<organism evidence="3 4">
    <name type="scientific">Cohnella suwonensis</name>
    <dbReference type="NCBI Taxonomy" id="696072"/>
    <lineage>
        <taxon>Bacteria</taxon>
        <taxon>Bacillati</taxon>
        <taxon>Bacillota</taxon>
        <taxon>Bacilli</taxon>
        <taxon>Bacillales</taxon>
        <taxon>Paenibacillaceae</taxon>
        <taxon>Cohnella</taxon>
    </lineage>
</organism>
<dbReference type="PANTHER" id="PTHR43318:SF2">
    <property type="entry name" value="UDP-N-ACETYLGLUCOSAMINE 4,6-DEHYDRATASE (INVERTING)"/>
    <property type="match status" value="1"/>
</dbReference>
<name>A0ABW0LV30_9BACL</name>
<dbReference type="InterPro" id="IPR036291">
    <property type="entry name" value="NAD(P)-bd_dom_sf"/>
</dbReference>
<evidence type="ECO:0000313" key="4">
    <source>
        <dbReference type="Proteomes" id="UP001596105"/>
    </source>
</evidence>
<proteinExistence type="inferred from homology"/>
<dbReference type="EMBL" id="JBHSMH010000021">
    <property type="protein sequence ID" value="MFC5468852.1"/>
    <property type="molecule type" value="Genomic_DNA"/>
</dbReference>
<evidence type="ECO:0000259" key="2">
    <source>
        <dbReference type="Pfam" id="PF02719"/>
    </source>
</evidence>
<dbReference type="RefSeq" id="WP_209750250.1">
    <property type="nucleotide sequence ID" value="NZ_JBHSMH010000021.1"/>
</dbReference>
<dbReference type="PANTHER" id="PTHR43318">
    <property type="entry name" value="UDP-N-ACETYLGLUCOSAMINE 4,6-DEHYDRATASE"/>
    <property type="match status" value="1"/>
</dbReference>
<dbReference type="Pfam" id="PF02719">
    <property type="entry name" value="Polysacc_synt_2"/>
    <property type="match status" value="1"/>
</dbReference>
<sequence>MYENKNILVTGGTGSWGAAVVRKLLDRKPNKVVVFSRNESVQMFMQKELQDHHLQFYRGDIRDKEALLQACSGMDYVFHLAAMKHVSVCEELPMEAHQTNVIGTQNVIEAAVTNRVKKVIHVSTVKAANPNSIYGMTKAISEKLMICANLQQTDTRFICVRGGNLLGASESALHLFQRQISNNQPIGITDLRMTRFFLTLQEASKLLIKSAIVGQGGETFILNMASCKMADLAEVLREKAGRSVPLVETEIRPGEKLNDILLTDSELDRAVVFSPELFVILPTVDTRGLQEFYSDNAPLGQGNYCSDNPIILLTKKEISQLLVEAGL</sequence>
<dbReference type="InterPro" id="IPR003869">
    <property type="entry name" value="Polysac_CapD-like"/>
</dbReference>
<reference evidence="4" key="1">
    <citation type="journal article" date="2019" name="Int. J. Syst. Evol. Microbiol.">
        <title>The Global Catalogue of Microorganisms (GCM) 10K type strain sequencing project: providing services to taxonomists for standard genome sequencing and annotation.</title>
        <authorList>
            <consortium name="The Broad Institute Genomics Platform"/>
            <consortium name="The Broad Institute Genome Sequencing Center for Infectious Disease"/>
            <person name="Wu L."/>
            <person name="Ma J."/>
        </authorList>
    </citation>
    <scope>NUCLEOTIDE SEQUENCE [LARGE SCALE GENOMIC DNA]</scope>
    <source>
        <strain evidence="4">CCUG 57113</strain>
    </source>
</reference>
<gene>
    <name evidence="3" type="ORF">ACFPPD_08960</name>
</gene>
<accession>A0ABW0LV30</accession>
<dbReference type="InterPro" id="IPR051203">
    <property type="entry name" value="Polysaccharide_Synthase-Rel"/>
</dbReference>
<feature type="domain" description="Polysaccharide biosynthesis protein CapD-like" evidence="2">
    <location>
        <begin position="7"/>
        <end position="271"/>
    </location>
</feature>
<comment type="similarity">
    <text evidence="1">Belongs to the polysaccharide synthase family.</text>
</comment>
<dbReference type="SUPFAM" id="SSF51735">
    <property type="entry name" value="NAD(P)-binding Rossmann-fold domains"/>
    <property type="match status" value="1"/>
</dbReference>
<keyword evidence="4" id="KW-1185">Reference proteome</keyword>
<comment type="caution">
    <text evidence="3">The sequence shown here is derived from an EMBL/GenBank/DDBJ whole genome shotgun (WGS) entry which is preliminary data.</text>
</comment>
<evidence type="ECO:0000313" key="3">
    <source>
        <dbReference type="EMBL" id="MFC5468852.1"/>
    </source>
</evidence>
<protein>
    <submittedName>
        <fullName evidence="3">Polysaccharide biosynthesis protein</fullName>
    </submittedName>
</protein>
<dbReference type="Proteomes" id="UP001596105">
    <property type="component" value="Unassembled WGS sequence"/>
</dbReference>
<evidence type="ECO:0000256" key="1">
    <source>
        <dbReference type="ARBA" id="ARBA00007430"/>
    </source>
</evidence>